<evidence type="ECO:0000256" key="2">
    <source>
        <dbReference type="PROSITE-ProRule" id="PRU01282"/>
    </source>
</evidence>
<protein>
    <submittedName>
        <fullName evidence="4">Nitrogenase-associated protein</fullName>
    </submittedName>
</protein>
<dbReference type="InterPro" id="IPR006503">
    <property type="entry name" value="Nase-assoc"/>
</dbReference>
<dbReference type="InterPro" id="IPR036249">
    <property type="entry name" value="Thioredoxin-like_sf"/>
</dbReference>
<evidence type="ECO:0000256" key="3">
    <source>
        <dbReference type="SAM" id="MobiDB-lite"/>
    </source>
</evidence>
<dbReference type="KEGG" id="tsy:THSYN_03985"/>
<dbReference type="SUPFAM" id="SSF52833">
    <property type="entry name" value="Thioredoxin-like"/>
    <property type="match status" value="1"/>
</dbReference>
<dbReference type="RefSeq" id="WP_100918006.1">
    <property type="nucleotide sequence ID" value="NZ_CP020370.1"/>
</dbReference>
<comment type="similarity">
    <text evidence="1 2">Belongs to the ArsC family.</text>
</comment>
<dbReference type="Proteomes" id="UP000232638">
    <property type="component" value="Chromosome"/>
</dbReference>
<evidence type="ECO:0000313" key="5">
    <source>
        <dbReference type="Proteomes" id="UP000232638"/>
    </source>
</evidence>
<dbReference type="PANTHER" id="PTHR30041">
    <property type="entry name" value="ARSENATE REDUCTASE"/>
    <property type="match status" value="1"/>
</dbReference>
<evidence type="ECO:0000313" key="4">
    <source>
        <dbReference type="EMBL" id="AUB80201.1"/>
    </source>
</evidence>
<dbReference type="Gene3D" id="3.40.30.10">
    <property type="entry name" value="Glutaredoxin"/>
    <property type="match status" value="1"/>
</dbReference>
<dbReference type="InterPro" id="IPR006660">
    <property type="entry name" value="Arsenate_reductase-like"/>
</dbReference>
<feature type="compositionally biased region" description="Polar residues" evidence="3">
    <location>
        <begin position="146"/>
        <end position="156"/>
    </location>
</feature>
<dbReference type="PANTHER" id="PTHR30041:SF8">
    <property type="entry name" value="PROTEIN YFFB"/>
    <property type="match status" value="1"/>
</dbReference>
<name>A0A2K8U578_9GAMM</name>
<dbReference type="AlphaFoldDB" id="A0A2K8U578"/>
<sequence length="163" mass="17381">MATFALTAPAELVFYEKPGCLSNARQKARLVAVGHCLEVRNLLAEGWTAERLRPFFGARPVAEWFNTSAPRVRKGEIHPEALSEAQALALMVADPLLIRRPLIETAGLCDCGFEPGPVLAALGVELEAGEDLQSCSRGGEAPTCPEVSTSQLNSGRSPAGVRL</sequence>
<dbReference type="PROSITE" id="PS51353">
    <property type="entry name" value="ARSC"/>
    <property type="match status" value="1"/>
</dbReference>
<evidence type="ECO:0000256" key="1">
    <source>
        <dbReference type="ARBA" id="ARBA00007198"/>
    </source>
</evidence>
<proteinExistence type="inferred from homology"/>
<feature type="region of interest" description="Disordered" evidence="3">
    <location>
        <begin position="137"/>
        <end position="163"/>
    </location>
</feature>
<accession>A0A2K8U578</accession>
<keyword evidence="5" id="KW-1185">Reference proteome</keyword>
<dbReference type="EMBL" id="CP020370">
    <property type="protein sequence ID" value="AUB80201.1"/>
    <property type="molecule type" value="Genomic_DNA"/>
</dbReference>
<organism evidence="4 5">
    <name type="scientific">Candidatus Thiodictyon syntrophicum</name>
    <dbReference type="NCBI Taxonomy" id="1166950"/>
    <lineage>
        <taxon>Bacteria</taxon>
        <taxon>Pseudomonadati</taxon>
        <taxon>Pseudomonadota</taxon>
        <taxon>Gammaproteobacteria</taxon>
        <taxon>Chromatiales</taxon>
        <taxon>Chromatiaceae</taxon>
        <taxon>Thiodictyon</taxon>
    </lineage>
</organism>
<reference evidence="4 5" key="1">
    <citation type="submission" date="2017-03" db="EMBL/GenBank/DDBJ databases">
        <title>Complete genome sequence of Candidatus 'Thiodictyon syntrophicum' sp. nov. strain Cad16T, a photolithoautotroph purple sulfur bacterium isolated from an alpine meromictic lake.</title>
        <authorList>
            <person name="Luedin S.M."/>
            <person name="Pothier J.F."/>
            <person name="Danza F."/>
            <person name="Storelli N."/>
            <person name="Wittwer M."/>
            <person name="Tonolla M."/>
        </authorList>
    </citation>
    <scope>NUCLEOTIDE SEQUENCE [LARGE SCALE GENOMIC DNA]</scope>
    <source>
        <strain evidence="4 5">Cad16T</strain>
    </source>
</reference>
<dbReference type="OrthoDB" id="5432555at2"/>
<dbReference type="Pfam" id="PF03960">
    <property type="entry name" value="ArsC"/>
    <property type="match status" value="1"/>
</dbReference>
<gene>
    <name evidence="4" type="ORF">THSYN_03985</name>
</gene>
<dbReference type="NCBIfam" id="TIGR01616">
    <property type="entry name" value="nitro_assoc"/>
    <property type="match status" value="1"/>
</dbReference>